<organism evidence="2 3">
    <name type="scientific">Gloeocapsopsis dulcis AAB1 = 1H9</name>
    <dbReference type="NCBI Taxonomy" id="1433147"/>
    <lineage>
        <taxon>Bacteria</taxon>
        <taxon>Bacillati</taxon>
        <taxon>Cyanobacteriota</taxon>
        <taxon>Cyanophyceae</taxon>
        <taxon>Oscillatoriophycideae</taxon>
        <taxon>Chroococcales</taxon>
        <taxon>Chroococcaceae</taxon>
        <taxon>Gloeocapsopsis</taxon>
        <taxon>Gloeocapsopsis dulcis</taxon>
    </lineage>
</organism>
<dbReference type="OrthoDB" id="574731at2"/>
<protein>
    <submittedName>
        <fullName evidence="2">Uncharacterized protein</fullName>
    </submittedName>
</protein>
<evidence type="ECO:0000313" key="3">
    <source>
        <dbReference type="Proteomes" id="UP000441797"/>
    </source>
</evidence>
<keyword evidence="3" id="KW-1185">Reference proteome</keyword>
<gene>
    <name evidence="2" type="ORF">BWI75_07900</name>
</gene>
<sequence length="406" mass="45968">MLATVDTQTQKMDQFQHFIHNLIELRDRYQTLQQKCDRAISHTTEQLNHINALLADQLVENQQFVENLVQLRAHYQTLHAQQQSKAQNAKEQIAHINALLADQIVLQHNELQTIVPSPTEKQNLNVFANSKGESQQQSDLLDNLEQSEEQNIEEASLPQPEPQTPTSVEELDSESELPIQSLDTEHSTFRDPHQTVASSRDFARPTHSPQQSRFLKTPLLPQYQHLSKSEAVEQLLQENEGSILHLDYIIRAVHGEIDVQDLKAEKLRMNDTLRKGVEKGLWEKVPDSPGCYTIDLKLTESDSSLNKDQNNQPRTQKHPNKSNEQLLTRYQNMSFTAAVATVVQENAGEILTPEKVARILYGEIAGKELTEAKAKVGKILWSGAKQGRWKSVPGQLGEYTSNTEAS</sequence>
<feature type="region of interest" description="Disordered" evidence="1">
    <location>
        <begin position="147"/>
        <end position="212"/>
    </location>
</feature>
<evidence type="ECO:0000256" key="1">
    <source>
        <dbReference type="SAM" id="MobiDB-lite"/>
    </source>
</evidence>
<feature type="compositionally biased region" description="Basic and acidic residues" evidence="1">
    <location>
        <begin position="183"/>
        <end position="193"/>
    </location>
</feature>
<comment type="caution">
    <text evidence="2">The sequence shown here is derived from an EMBL/GenBank/DDBJ whole genome shotgun (WGS) entry which is preliminary data.</text>
</comment>
<reference evidence="2 3" key="1">
    <citation type="journal article" date="2019" name="Front. Microbiol.">
        <title>Genomic Features for Desiccation Tolerance and Sugar Biosynthesis in the Extremophile Gloeocapsopsis sp. UTEX B3054.</title>
        <authorList>
            <person name="Urrejola C."/>
            <person name="Alcorta J."/>
            <person name="Salas L."/>
            <person name="Vasquez M."/>
            <person name="Polz M.F."/>
            <person name="Vicuna R."/>
            <person name="Diez B."/>
        </authorList>
    </citation>
    <scope>NUCLEOTIDE SEQUENCE [LARGE SCALE GENOMIC DNA]</scope>
    <source>
        <strain evidence="2 3">1H9</strain>
    </source>
</reference>
<accession>A0A6N8FTT4</accession>
<feature type="region of interest" description="Disordered" evidence="1">
    <location>
        <begin position="302"/>
        <end position="323"/>
    </location>
</feature>
<feature type="compositionally biased region" description="Polar residues" evidence="1">
    <location>
        <begin position="302"/>
        <end position="314"/>
    </location>
</feature>
<dbReference type="EMBL" id="NAPY01000009">
    <property type="protein sequence ID" value="MUL36269.1"/>
    <property type="molecule type" value="Genomic_DNA"/>
</dbReference>
<dbReference type="Proteomes" id="UP000441797">
    <property type="component" value="Unassembled WGS sequence"/>
</dbReference>
<proteinExistence type="predicted"/>
<feature type="region of interest" description="Disordered" evidence="1">
    <location>
        <begin position="387"/>
        <end position="406"/>
    </location>
</feature>
<dbReference type="AlphaFoldDB" id="A0A6N8FTT4"/>
<dbReference type="RefSeq" id="WP_105219305.1">
    <property type="nucleotide sequence ID" value="NZ_CAWNSU010000033.1"/>
</dbReference>
<evidence type="ECO:0000313" key="2">
    <source>
        <dbReference type="EMBL" id="MUL36269.1"/>
    </source>
</evidence>
<name>A0A6N8FTT4_9CHRO</name>